<feature type="region of interest" description="Disordered" evidence="1">
    <location>
        <begin position="82"/>
        <end position="124"/>
    </location>
</feature>
<gene>
    <name evidence="2" type="ORF">M438DRAFT_357798</name>
</gene>
<evidence type="ECO:0000313" key="2">
    <source>
        <dbReference type="EMBL" id="KEQ81433.1"/>
    </source>
</evidence>
<reference evidence="2 3" key="1">
    <citation type="journal article" date="2014" name="BMC Genomics">
        <title>Genome sequencing of four Aureobasidium pullulans varieties: biotechnological potential, stress tolerance, and description of new species.</title>
        <authorList>
            <person name="Gostin Ar C."/>
            <person name="Ohm R.A."/>
            <person name="Kogej T."/>
            <person name="Sonjak S."/>
            <person name="Turk M."/>
            <person name="Zajc J."/>
            <person name="Zalar P."/>
            <person name="Grube M."/>
            <person name="Sun H."/>
            <person name="Han J."/>
            <person name="Sharma A."/>
            <person name="Chiniquy J."/>
            <person name="Ngan C.Y."/>
            <person name="Lipzen A."/>
            <person name="Barry K."/>
            <person name="Grigoriev I.V."/>
            <person name="Gunde-Cimerman N."/>
        </authorList>
    </citation>
    <scope>NUCLEOTIDE SEQUENCE [LARGE SCALE GENOMIC DNA]</scope>
    <source>
        <strain evidence="2 3">EXF-150</strain>
    </source>
</reference>
<proteinExistence type="predicted"/>
<name>A0A074X7R0_AURPU</name>
<feature type="region of interest" description="Disordered" evidence="1">
    <location>
        <begin position="1"/>
        <end position="27"/>
    </location>
</feature>
<dbReference type="HOGENOM" id="CLU_2003449_0_0_1"/>
<accession>A0A074X7R0</accession>
<sequence length="124" mass="14081">MEANDFLPQSKTSTGPSQVNPADPGDFHSKFDNDVLSLLKFVAIRYTDISGYREQRRCILRYAVTPTASNRPAYFNTLSNTIIPRHNSPRRHGNRPNKATRENHLTAKPSGHSDFDNANRRILE</sequence>
<organism evidence="2 3">
    <name type="scientific">Aureobasidium pullulans EXF-150</name>
    <dbReference type="NCBI Taxonomy" id="1043002"/>
    <lineage>
        <taxon>Eukaryota</taxon>
        <taxon>Fungi</taxon>
        <taxon>Dikarya</taxon>
        <taxon>Ascomycota</taxon>
        <taxon>Pezizomycotina</taxon>
        <taxon>Dothideomycetes</taxon>
        <taxon>Dothideomycetidae</taxon>
        <taxon>Dothideales</taxon>
        <taxon>Saccotheciaceae</taxon>
        <taxon>Aureobasidium</taxon>
    </lineage>
</organism>
<protein>
    <submittedName>
        <fullName evidence="2">Uncharacterized protein</fullName>
    </submittedName>
</protein>
<dbReference type="Proteomes" id="UP000030706">
    <property type="component" value="Unassembled WGS sequence"/>
</dbReference>
<evidence type="ECO:0000313" key="3">
    <source>
        <dbReference type="Proteomes" id="UP000030706"/>
    </source>
</evidence>
<dbReference type="EMBL" id="KL584991">
    <property type="protein sequence ID" value="KEQ81433.1"/>
    <property type="molecule type" value="Genomic_DNA"/>
</dbReference>
<dbReference type="GeneID" id="40749505"/>
<feature type="compositionally biased region" description="Polar residues" evidence="1">
    <location>
        <begin position="7"/>
        <end position="20"/>
    </location>
</feature>
<dbReference type="AlphaFoldDB" id="A0A074X7R0"/>
<feature type="compositionally biased region" description="Basic and acidic residues" evidence="1">
    <location>
        <begin position="99"/>
        <end position="124"/>
    </location>
</feature>
<dbReference type="RefSeq" id="XP_029757620.1">
    <property type="nucleotide sequence ID" value="XM_029907199.1"/>
</dbReference>
<keyword evidence="3" id="KW-1185">Reference proteome</keyword>
<evidence type="ECO:0000256" key="1">
    <source>
        <dbReference type="SAM" id="MobiDB-lite"/>
    </source>
</evidence>